<keyword evidence="2 3" id="KW-0560">Oxidoreductase</keyword>
<dbReference type="InterPro" id="IPR036291">
    <property type="entry name" value="NAD(P)-bd_dom_sf"/>
</dbReference>
<gene>
    <name evidence="3" type="ORF">AAIR29_06085</name>
</gene>
<dbReference type="Proteomes" id="UP001461960">
    <property type="component" value="Unassembled WGS sequence"/>
</dbReference>
<organism evidence="3 4">
    <name type="scientific">Psychrobacter saeujeotis</name>
    <dbReference type="NCBI Taxonomy" id="3143436"/>
    <lineage>
        <taxon>Bacteria</taxon>
        <taxon>Pseudomonadati</taxon>
        <taxon>Pseudomonadota</taxon>
        <taxon>Gammaproteobacteria</taxon>
        <taxon>Moraxellales</taxon>
        <taxon>Moraxellaceae</taxon>
        <taxon>Psychrobacter</taxon>
    </lineage>
</organism>
<dbReference type="EC" id="1.5.1.33" evidence="3"/>
<dbReference type="SUPFAM" id="SSF51735">
    <property type="entry name" value="NAD(P)-binding Rossmann-fold domains"/>
    <property type="match status" value="1"/>
</dbReference>
<dbReference type="PANTHER" id="PTHR43639:SF1">
    <property type="entry name" value="SHORT-CHAIN DEHYDROGENASE_REDUCTASE FAMILY PROTEIN"/>
    <property type="match status" value="1"/>
</dbReference>
<evidence type="ECO:0000313" key="4">
    <source>
        <dbReference type="Proteomes" id="UP001461960"/>
    </source>
</evidence>
<dbReference type="RefSeq" id="WP_299219977.1">
    <property type="nucleotide sequence ID" value="NZ_JBDGHN010000002.1"/>
</dbReference>
<reference evidence="3 4" key="1">
    <citation type="submission" date="2024-05" db="EMBL/GenBank/DDBJ databases">
        <authorList>
            <person name="Kim H.-Y."/>
            <person name="Kim E."/>
            <person name="Cai Y."/>
            <person name="Yang S.-M."/>
            <person name="Lee W."/>
        </authorList>
    </citation>
    <scope>NUCLEOTIDE SEQUENCE [LARGE SCALE GENOMIC DNA]</scope>
    <source>
        <strain evidence="3 4">FBL11</strain>
    </source>
</reference>
<proteinExistence type="inferred from homology"/>
<keyword evidence="4" id="KW-1185">Reference proteome</keyword>
<dbReference type="InterPro" id="IPR002347">
    <property type="entry name" value="SDR_fam"/>
</dbReference>
<dbReference type="GO" id="GO:0047040">
    <property type="term" value="F:pteridine reductase activity"/>
    <property type="evidence" value="ECO:0007669"/>
    <property type="project" value="UniProtKB-EC"/>
</dbReference>
<evidence type="ECO:0000256" key="1">
    <source>
        <dbReference type="ARBA" id="ARBA00006484"/>
    </source>
</evidence>
<comment type="similarity">
    <text evidence="1">Belongs to the short-chain dehydrogenases/reductases (SDR) family.</text>
</comment>
<dbReference type="PRINTS" id="PR00081">
    <property type="entry name" value="GDHRDH"/>
</dbReference>
<sequence>MAIESTVKSDTNPSIDVNNDLSYSDSPVILVTGSAKRIGAAIIRAAHHQGYRVIIHCHHSEQQAIALANQLNEICDNSAAVVVADLAVVNDSYLLTQFVQSVIDRFGQLDVLVHNASRFYPTPLNSIDNDQWDELFLSNAKAPLLLSQAFLPYLQTQYGCIISLLDIHAHNKPFKHYTVYNMAKAAQRMMVQSLALEMAPLVRINGVAPGVNILPDANSDQALDDTQQQNIIDSVPMQRIGTPDDIAQSVLYLAKANYVTGEIINVDGGRGLTLAGSNF</sequence>
<comment type="caution">
    <text evidence="3">The sequence shown here is derived from an EMBL/GenBank/DDBJ whole genome shotgun (WGS) entry which is preliminary data.</text>
</comment>
<evidence type="ECO:0000313" key="3">
    <source>
        <dbReference type="EMBL" id="MEN2751203.1"/>
    </source>
</evidence>
<evidence type="ECO:0000256" key="2">
    <source>
        <dbReference type="ARBA" id="ARBA00023002"/>
    </source>
</evidence>
<dbReference type="EMBL" id="JBDGHN010000002">
    <property type="protein sequence ID" value="MEN2751203.1"/>
    <property type="molecule type" value="Genomic_DNA"/>
</dbReference>
<dbReference type="Gene3D" id="3.40.50.720">
    <property type="entry name" value="NAD(P)-binding Rossmann-like Domain"/>
    <property type="match status" value="1"/>
</dbReference>
<dbReference type="Pfam" id="PF13561">
    <property type="entry name" value="adh_short_C2"/>
    <property type="match status" value="1"/>
</dbReference>
<accession>A0ABU9X721</accession>
<dbReference type="NCBIfam" id="NF006598">
    <property type="entry name" value="PRK09135.1"/>
    <property type="match status" value="1"/>
</dbReference>
<protein>
    <submittedName>
        <fullName evidence="3">Pteridine reductase</fullName>
        <ecNumber evidence="3">1.5.1.33</ecNumber>
    </submittedName>
</protein>
<dbReference type="PANTHER" id="PTHR43639">
    <property type="entry name" value="OXIDOREDUCTASE, SHORT-CHAIN DEHYDROGENASE/REDUCTASE FAMILY (AFU_ORTHOLOGUE AFUA_5G02870)"/>
    <property type="match status" value="1"/>
</dbReference>
<name>A0ABU9X721_9GAMM</name>